<gene>
    <name evidence="1" type="ORF">VP01_3784g1</name>
</gene>
<comment type="caution">
    <text evidence="1">The sequence shown here is derived from an EMBL/GenBank/DDBJ whole genome shotgun (WGS) entry which is preliminary data.</text>
</comment>
<proteinExistence type="predicted"/>
<reference evidence="1 2" key="1">
    <citation type="submission" date="2015-08" db="EMBL/GenBank/DDBJ databases">
        <title>Next Generation Sequencing and Analysis of the Genome of Puccinia sorghi L Schw, the Causal Agent of Maize Common Rust.</title>
        <authorList>
            <person name="Rochi L."/>
            <person name="Burguener G."/>
            <person name="Darino M."/>
            <person name="Turjanski A."/>
            <person name="Kreff E."/>
            <person name="Dieguez M.J."/>
            <person name="Sacco F."/>
        </authorList>
    </citation>
    <scope>NUCLEOTIDE SEQUENCE [LARGE SCALE GENOMIC DNA]</scope>
    <source>
        <strain evidence="1 2">RO10H11247</strain>
    </source>
</reference>
<evidence type="ECO:0000313" key="1">
    <source>
        <dbReference type="EMBL" id="KNZ51853.1"/>
    </source>
</evidence>
<dbReference type="VEuPathDB" id="FungiDB:VP01_3784g1"/>
<sequence length="107" mass="11603">MIHLGHHTGKNISEILYSDNNASTNSRMALELQSIVCSFNMKEKLLGCIAHVINLGAKAGLAVLGSIHDEIGTEISIADPETSPHIIQSSRESMAYQLMHSFFPPTA</sequence>
<accession>A0A0L6UTL0</accession>
<dbReference type="Proteomes" id="UP000037035">
    <property type="component" value="Unassembled WGS sequence"/>
</dbReference>
<dbReference type="OrthoDB" id="2517293at2759"/>
<dbReference type="EMBL" id="LAVV01008817">
    <property type="protein sequence ID" value="KNZ51853.1"/>
    <property type="molecule type" value="Genomic_DNA"/>
</dbReference>
<dbReference type="AlphaFoldDB" id="A0A0L6UTL0"/>
<organism evidence="1 2">
    <name type="scientific">Puccinia sorghi</name>
    <dbReference type="NCBI Taxonomy" id="27349"/>
    <lineage>
        <taxon>Eukaryota</taxon>
        <taxon>Fungi</taxon>
        <taxon>Dikarya</taxon>
        <taxon>Basidiomycota</taxon>
        <taxon>Pucciniomycotina</taxon>
        <taxon>Pucciniomycetes</taxon>
        <taxon>Pucciniales</taxon>
        <taxon>Pucciniaceae</taxon>
        <taxon>Puccinia</taxon>
    </lineage>
</organism>
<evidence type="ECO:0000313" key="2">
    <source>
        <dbReference type="Proteomes" id="UP000037035"/>
    </source>
</evidence>
<keyword evidence="2" id="KW-1185">Reference proteome</keyword>
<name>A0A0L6UTL0_9BASI</name>
<protein>
    <submittedName>
        <fullName evidence="1">Uncharacterized protein</fullName>
    </submittedName>
</protein>